<dbReference type="Proteomes" id="UP001236014">
    <property type="component" value="Chromosome"/>
</dbReference>
<dbReference type="EMBL" id="CP127294">
    <property type="protein sequence ID" value="WIX78720.1"/>
    <property type="molecule type" value="Genomic_DNA"/>
</dbReference>
<dbReference type="InterPro" id="IPR039561">
    <property type="entry name" value="Peptidase_M15C"/>
</dbReference>
<sequence length="289" mass="30751">MRRRATAAAGTLITFLLVGCSPPAPAALSVAPEPPSPSATSRTSAPLPTTRTATSTPPVTWQVGARPLPRRPDGFGEILPTPPELVNRALPTRDFLPPPAGSAYSSKIVPVPADVLARSTWQAACPVKSTDLRYVTLSFWGFDGRAHTGELLVNRTGAQAVVTAFGRLFAERFPLEEMRVTSPEELDAPPTGDGNDTSAFVCRPVRGETNWSAHAYGLAVDVNPFCNPYTKGPLVLPELASAYLDRSRVRPGMVVAGGPVVRDFAAVGWSWGGAWTSPVDRMHFTATGH</sequence>
<feature type="signal peptide" evidence="2">
    <location>
        <begin position="1"/>
        <end position="26"/>
    </location>
</feature>
<accession>A0A9Y2IGH7</accession>
<dbReference type="PROSITE" id="PS51257">
    <property type="entry name" value="PROKAR_LIPOPROTEIN"/>
    <property type="match status" value="1"/>
</dbReference>
<feature type="region of interest" description="Disordered" evidence="1">
    <location>
        <begin position="28"/>
        <end position="83"/>
    </location>
</feature>
<keyword evidence="5" id="KW-1185">Reference proteome</keyword>
<evidence type="ECO:0000256" key="1">
    <source>
        <dbReference type="SAM" id="MobiDB-lite"/>
    </source>
</evidence>
<dbReference type="Gene3D" id="3.30.1380.10">
    <property type="match status" value="1"/>
</dbReference>
<protein>
    <submittedName>
        <fullName evidence="4">M15 family metallopeptidase</fullName>
    </submittedName>
</protein>
<gene>
    <name evidence="4" type="ORF">QRX50_46555</name>
</gene>
<organism evidence="4 5">
    <name type="scientific">Amycolatopsis carbonis</name>
    <dbReference type="NCBI Taxonomy" id="715471"/>
    <lineage>
        <taxon>Bacteria</taxon>
        <taxon>Bacillati</taxon>
        <taxon>Actinomycetota</taxon>
        <taxon>Actinomycetes</taxon>
        <taxon>Pseudonocardiales</taxon>
        <taxon>Pseudonocardiaceae</taxon>
        <taxon>Amycolatopsis</taxon>
    </lineage>
</organism>
<feature type="domain" description="Peptidase M15C" evidence="3">
    <location>
        <begin position="207"/>
        <end position="285"/>
    </location>
</feature>
<dbReference type="Pfam" id="PF13539">
    <property type="entry name" value="Peptidase_M15_4"/>
    <property type="match status" value="1"/>
</dbReference>
<evidence type="ECO:0000256" key="2">
    <source>
        <dbReference type="SAM" id="SignalP"/>
    </source>
</evidence>
<dbReference type="KEGG" id="acab:QRX50_46555"/>
<dbReference type="InterPro" id="IPR009045">
    <property type="entry name" value="Zn_M74/Hedgehog-like"/>
</dbReference>
<evidence type="ECO:0000313" key="4">
    <source>
        <dbReference type="EMBL" id="WIX78720.1"/>
    </source>
</evidence>
<proteinExistence type="predicted"/>
<evidence type="ECO:0000259" key="3">
    <source>
        <dbReference type="Pfam" id="PF13539"/>
    </source>
</evidence>
<feature type="compositionally biased region" description="Low complexity" evidence="1">
    <location>
        <begin position="38"/>
        <end position="60"/>
    </location>
</feature>
<reference evidence="4 5" key="1">
    <citation type="submission" date="2023-06" db="EMBL/GenBank/DDBJ databases">
        <authorList>
            <person name="Oyuntsetseg B."/>
            <person name="Kim S.B."/>
        </authorList>
    </citation>
    <scope>NUCLEOTIDE SEQUENCE [LARGE SCALE GENOMIC DNA]</scope>
    <source>
        <strain evidence="4 5">2-15</strain>
    </source>
</reference>
<feature type="chain" id="PRO_5040832463" evidence="2">
    <location>
        <begin position="27"/>
        <end position="289"/>
    </location>
</feature>
<dbReference type="RefSeq" id="WP_285969425.1">
    <property type="nucleotide sequence ID" value="NZ_CP127294.1"/>
</dbReference>
<name>A0A9Y2IGH7_9PSEU</name>
<evidence type="ECO:0000313" key="5">
    <source>
        <dbReference type="Proteomes" id="UP001236014"/>
    </source>
</evidence>
<dbReference type="GO" id="GO:0008233">
    <property type="term" value="F:peptidase activity"/>
    <property type="evidence" value="ECO:0007669"/>
    <property type="project" value="InterPro"/>
</dbReference>
<dbReference type="SUPFAM" id="SSF55166">
    <property type="entry name" value="Hedgehog/DD-peptidase"/>
    <property type="match status" value="1"/>
</dbReference>
<dbReference type="AlphaFoldDB" id="A0A9Y2IGH7"/>
<keyword evidence="2" id="KW-0732">Signal</keyword>